<proteinExistence type="predicted"/>
<evidence type="ECO:0000313" key="1">
    <source>
        <dbReference type="EMBL" id="KAK0495072.1"/>
    </source>
</evidence>
<evidence type="ECO:0000313" key="2">
    <source>
        <dbReference type="Proteomes" id="UP001175228"/>
    </source>
</evidence>
<accession>A0AA39UM66</accession>
<name>A0AA39UM66_9AGAR</name>
<gene>
    <name evidence="1" type="ORF">EDD18DRAFT_292777</name>
</gene>
<dbReference type="EMBL" id="JAUEPU010000019">
    <property type="protein sequence ID" value="KAK0495072.1"/>
    <property type="molecule type" value="Genomic_DNA"/>
</dbReference>
<dbReference type="Proteomes" id="UP001175228">
    <property type="component" value="Unassembled WGS sequence"/>
</dbReference>
<sequence>MKVSRVLLRYVLLSSGFPLLLLSLAACSCWFSEGFGDSLLNQTQRSHLTTSEASLPACTIGAGILATPLDTDYNGQTIEADFRLMMNCQGLFVSINNGSVVLNSGPQIQIPAISLVPSFLNALPKRLDHR</sequence>
<dbReference type="PROSITE" id="PS51257">
    <property type="entry name" value="PROKAR_LIPOPROTEIN"/>
    <property type="match status" value="1"/>
</dbReference>
<protein>
    <recommendedName>
        <fullName evidence="3">Lipoprotein</fullName>
    </recommendedName>
</protein>
<comment type="caution">
    <text evidence="1">The sequence shown here is derived from an EMBL/GenBank/DDBJ whole genome shotgun (WGS) entry which is preliminary data.</text>
</comment>
<reference evidence="1" key="1">
    <citation type="submission" date="2023-06" db="EMBL/GenBank/DDBJ databases">
        <authorList>
            <consortium name="Lawrence Berkeley National Laboratory"/>
            <person name="Ahrendt S."/>
            <person name="Sahu N."/>
            <person name="Indic B."/>
            <person name="Wong-Bajracharya J."/>
            <person name="Merenyi Z."/>
            <person name="Ke H.-M."/>
            <person name="Monk M."/>
            <person name="Kocsube S."/>
            <person name="Drula E."/>
            <person name="Lipzen A."/>
            <person name="Balint B."/>
            <person name="Henrissat B."/>
            <person name="Andreopoulos B."/>
            <person name="Martin F.M."/>
            <person name="Harder C.B."/>
            <person name="Rigling D."/>
            <person name="Ford K.L."/>
            <person name="Foster G.D."/>
            <person name="Pangilinan J."/>
            <person name="Papanicolaou A."/>
            <person name="Barry K."/>
            <person name="LaButti K."/>
            <person name="Viragh M."/>
            <person name="Koriabine M."/>
            <person name="Yan M."/>
            <person name="Riley R."/>
            <person name="Champramary S."/>
            <person name="Plett K.L."/>
            <person name="Tsai I.J."/>
            <person name="Slot J."/>
            <person name="Sipos G."/>
            <person name="Plett J."/>
            <person name="Nagy L.G."/>
            <person name="Grigoriev I.V."/>
        </authorList>
    </citation>
    <scope>NUCLEOTIDE SEQUENCE</scope>
    <source>
        <strain evidence="1">HWK02</strain>
    </source>
</reference>
<evidence type="ECO:0008006" key="3">
    <source>
        <dbReference type="Google" id="ProtNLM"/>
    </source>
</evidence>
<dbReference type="AlphaFoldDB" id="A0AA39UM66"/>
<keyword evidence="2" id="KW-1185">Reference proteome</keyword>
<organism evidence="1 2">
    <name type="scientific">Armillaria luteobubalina</name>
    <dbReference type="NCBI Taxonomy" id="153913"/>
    <lineage>
        <taxon>Eukaryota</taxon>
        <taxon>Fungi</taxon>
        <taxon>Dikarya</taxon>
        <taxon>Basidiomycota</taxon>
        <taxon>Agaricomycotina</taxon>
        <taxon>Agaricomycetes</taxon>
        <taxon>Agaricomycetidae</taxon>
        <taxon>Agaricales</taxon>
        <taxon>Marasmiineae</taxon>
        <taxon>Physalacriaceae</taxon>
        <taxon>Armillaria</taxon>
    </lineage>
</organism>